<name>A0A844HTT3_9RHOB</name>
<dbReference type="AlphaFoldDB" id="A0A844HTT3"/>
<evidence type="ECO:0000313" key="10">
    <source>
        <dbReference type="EMBL" id="MTH60991.1"/>
    </source>
</evidence>
<dbReference type="InterPro" id="IPR035906">
    <property type="entry name" value="MetI-like_sf"/>
</dbReference>
<evidence type="ECO:0000313" key="11">
    <source>
        <dbReference type="Proteomes" id="UP000449846"/>
    </source>
</evidence>
<evidence type="ECO:0000256" key="6">
    <source>
        <dbReference type="ARBA" id="ARBA00022989"/>
    </source>
</evidence>
<keyword evidence="3 8" id="KW-0813">Transport</keyword>
<comment type="caution">
    <text evidence="10">The sequence shown here is derived from an EMBL/GenBank/DDBJ whole genome shotgun (WGS) entry which is preliminary data.</text>
</comment>
<keyword evidence="11" id="KW-1185">Reference proteome</keyword>
<dbReference type="Gene3D" id="1.10.3720.10">
    <property type="entry name" value="MetI-like"/>
    <property type="match status" value="1"/>
</dbReference>
<evidence type="ECO:0000256" key="5">
    <source>
        <dbReference type="ARBA" id="ARBA00022692"/>
    </source>
</evidence>
<dbReference type="InterPro" id="IPR000515">
    <property type="entry name" value="MetI-like"/>
</dbReference>
<feature type="transmembrane region" description="Helical" evidence="8">
    <location>
        <begin position="123"/>
        <end position="146"/>
    </location>
</feature>
<dbReference type="Proteomes" id="UP000449846">
    <property type="component" value="Unassembled WGS sequence"/>
</dbReference>
<feature type="transmembrane region" description="Helical" evidence="8">
    <location>
        <begin position="313"/>
        <end position="334"/>
    </location>
</feature>
<feature type="transmembrane region" description="Helical" evidence="8">
    <location>
        <begin position="264"/>
        <end position="286"/>
    </location>
</feature>
<sequence>MTSLIRAFGGPLTCLILFFSGVWVLGLIAAPQIIMIDKSLWRMERPVGAAELSVQIDGLYNRLDLLALDRSTVADQPEKLAAIDTETSTIQAQIADLERAETTPVKTYTLDNFRQMGAAHFAIFVRTILASLAVSALALVVCYPIAFAVAQLKTARTAALIMLMLVVPYAINELLRIFAWQMLLGPNGPVNAVLSALGLPAVPFLESGAGVFIAMVYAYILFMVFPLYNVLETLDKNQIEAARDLGAPVWQIHRRVVIPHARPGIAVGCIMTFMLSVGSYSVPYIMTRGTAAPWFTQLIYNRFFEATNWNVGAAYALSLLIVCMIFVFLMMRLLKVSLKDIAK</sequence>
<dbReference type="RefSeq" id="WP_155040932.1">
    <property type="nucleotide sequence ID" value="NZ_JBHGCD010000021.1"/>
</dbReference>
<comment type="similarity">
    <text evidence="2">Belongs to the binding-protein-dependent transport system permease family. CysTW subfamily.</text>
</comment>
<dbReference type="OrthoDB" id="9807047at2"/>
<dbReference type="GO" id="GO:0005886">
    <property type="term" value="C:plasma membrane"/>
    <property type="evidence" value="ECO:0007669"/>
    <property type="project" value="UniProtKB-SubCell"/>
</dbReference>
<evidence type="ECO:0000256" key="2">
    <source>
        <dbReference type="ARBA" id="ARBA00007069"/>
    </source>
</evidence>
<protein>
    <submittedName>
        <fullName evidence="10">ABC transporter permease subunit</fullName>
    </submittedName>
</protein>
<comment type="subcellular location">
    <subcellularLocation>
        <location evidence="1 8">Cell membrane</location>
        <topology evidence="1 8">Multi-pass membrane protein</topology>
    </subcellularLocation>
</comment>
<dbReference type="PROSITE" id="PS50928">
    <property type="entry name" value="ABC_TM1"/>
    <property type="match status" value="1"/>
</dbReference>
<dbReference type="SUPFAM" id="SSF161098">
    <property type="entry name" value="MetI-like"/>
    <property type="match status" value="1"/>
</dbReference>
<dbReference type="Pfam" id="PF00528">
    <property type="entry name" value="BPD_transp_1"/>
    <property type="match status" value="1"/>
</dbReference>
<reference evidence="10 11" key="1">
    <citation type="submission" date="2019-11" db="EMBL/GenBank/DDBJ databases">
        <authorList>
            <person name="Dong K."/>
        </authorList>
    </citation>
    <scope>NUCLEOTIDE SEQUENCE [LARGE SCALE GENOMIC DNA]</scope>
    <source>
        <strain evidence="10 11">NBRC 112902</strain>
    </source>
</reference>
<feature type="transmembrane region" description="Helical" evidence="8">
    <location>
        <begin position="12"/>
        <end position="34"/>
    </location>
</feature>
<keyword evidence="4" id="KW-1003">Cell membrane</keyword>
<evidence type="ECO:0000256" key="1">
    <source>
        <dbReference type="ARBA" id="ARBA00004651"/>
    </source>
</evidence>
<dbReference type="PANTHER" id="PTHR42929:SF1">
    <property type="entry name" value="INNER MEMBRANE ABC TRANSPORTER PERMEASE PROTEIN YDCU-RELATED"/>
    <property type="match status" value="1"/>
</dbReference>
<evidence type="ECO:0000256" key="8">
    <source>
        <dbReference type="RuleBase" id="RU363032"/>
    </source>
</evidence>
<feature type="transmembrane region" description="Helical" evidence="8">
    <location>
        <begin position="158"/>
        <end position="179"/>
    </location>
</feature>
<evidence type="ECO:0000259" key="9">
    <source>
        <dbReference type="PROSITE" id="PS50928"/>
    </source>
</evidence>
<organism evidence="10 11">
    <name type="scientific">Paracoccus litorisediminis</name>
    <dbReference type="NCBI Taxonomy" id="2006130"/>
    <lineage>
        <taxon>Bacteria</taxon>
        <taxon>Pseudomonadati</taxon>
        <taxon>Pseudomonadota</taxon>
        <taxon>Alphaproteobacteria</taxon>
        <taxon>Rhodobacterales</taxon>
        <taxon>Paracoccaceae</taxon>
        <taxon>Paracoccus</taxon>
    </lineage>
</organism>
<keyword evidence="7 8" id="KW-0472">Membrane</keyword>
<keyword evidence="6 8" id="KW-1133">Transmembrane helix</keyword>
<accession>A0A844HTT3</accession>
<dbReference type="GO" id="GO:0055085">
    <property type="term" value="P:transmembrane transport"/>
    <property type="evidence" value="ECO:0007669"/>
    <property type="project" value="InterPro"/>
</dbReference>
<proteinExistence type="inferred from homology"/>
<feature type="transmembrane region" description="Helical" evidence="8">
    <location>
        <begin position="209"/>
        <end position="231"/>
    </location>
</feature>
<dbReference type="PANTHER" id="PTHR42929">
    <property type="entry name" value="INNER MEMBRANE ABC TRANSPORTER PERMEASE PROTEIN YDCU-RELATED-RELATED"/>
    <property type="match status" value="1"/>
</dbReference>
<keyword evidence="5 8" id="KW-0812">Transmembrane</keyword>
<evidence type="ECO:0000256" key="3">
    <source>
        <dbReference type="ARBA" id="ARBA00022448"/>
    </source>
</evidence>
<feature type="domain" description="ABC transmembrane type-1" evidence="9">
    <location>
        <begin position="124"/>
        <end position="330"/>
    </location>
</feature>
<evidence type="ECO:0000256" key="7">
    <source>
        <dbReference type="ARBA" id="ARBA00023136"/>
    </source>
</evidence>
<dbReference type="EMBL" id="WMIG01000012">
    <property type="protein sequence ID" value="MTH60991.1"/>
    <property type="molecule type" value="Genomic_DNA"/>
</dbReference>
<dbReference type="CDD" id="cd06261">
    <property type="entry name" value="TM_PBP2"/>
    <property type="match status" value="1"/>
</dbReference>
<evidence type="ECO:0000256" key="4">
    <source>
        <dbReference type="ARBA" id="ARBA00022475"/>
    </source>
</evidence>
<gene>
    <name evidence="10" type="ORF">GL300_17405</name>
</gene>